<evidence type="ECO:0000256" key="6">
    <source>
        <dbReference type="ARBA" id="ARBA00022737"/>
    </source>
</evidence>
<feature type="compositionally biased region" description="Basic and acidic residues" evidence="19">
    <location>
        <begin position="115"/>
        <end position="129"/>
    </location>
</feature>
<dbReference type="SUPFAM" id="SSF57667">
    <property type="entry name" value="beta-beta-alpha zinc fingers"/>
    <property type="match status" value="5"/>
</dbReference>
<keyword evidence="10" id="KW-0805">Transcription regulation</keyword>
<feature type="signal peptide" evidence="20">
    <location>
        <begin position="1"/>
        <end position="21"/>
    </location>
</feature>
<feature type="compositionally biased region" description="Polar residues" evidence="19">
    <location>
        <begin position="946"/>
        <end position="983"/>
    </location>
</feature>
<keyword evidence="5" id="KW-0479">Metal-binding</keyword>
<dbReference type="FunFam" id="3.30.160.60:FF:000708">
    <property type="entry name" value="Sal-like protein 1"/>
    <property type="match status" value="1"/>
</dbReference>
<dbReference type="InterPro" id="IPR051565">
    <property type="entry name" value="Sal_C2H2-zinc-finger"/>
</dbReference>
<sequence>MWSMHGATVTGTRALCYLLSAVPLSSMPQLHHPGQRPVRPGTERGGLLVTVGTGSSCDSTPALAFFSPLVQNFPELPAPPGPAERPAGLAPGRLLRGARPGSRQPRSDAGARGGGDTEKGHPNRITKSKDAHVCGRCCAEFFELSDLLLHKKNCTKNQLVLIVNESPASPPETFSSSPPPDHPDEKASDTVHETERVDGDLPERNGLDADESMEVAAPAAHKGGSGGGVLGGSHGGAAPGCSGGACTGTSAITTSLPQLGDLTTLGSFSVINSNVIIENLQSTKVAVAQFSQEARCGGAAGGKLAVPALMEQLLALQQQQIHQLQLIEQIRHQILLLASQNADLPTSSSPSQGTLRTSANPLSTLSSHLSQQLAAAAGLAQSLASQSASISGVKQLPPIQLPQSSSGNTILPPNSGSSPTVNVLAAAVTTPSSEKVASSAGAPQASNPAVSVSSSPAFAISSLLSPASNPLLPQPAPANSVFPSPLPNIGTTAEDLNSLSALAQQRKSKPPNVTAFEAKSTSDEAFFKHKCRFCAKVFGSDSALQIHLRSHTGERPFKCNICGNRFSTKGNLKVHFQRHKEKYPHIQMNPYPVPEHLDNIPTSTGIPYGMSIPPEKPVTSWLDTKPVLPTLTTSVGLSLPPTLPSLTPFIKTEEPAPIPISHSAASPPGSVKSDSGAPEPSARNQGGLPEEGEGPAVPPSGGKSDESGGAPGSAPAFKAKFPFGGLLDSTQASETSKLQQLVENIDKKAADPNECVICHRVLSCQSALKMHYRTHTGERPFKCKICGRAFTTKGNLKTHYSVHRAMPPLRVQHSCPICQKKFTNAVVLQQHIRMHMGGQIPNTPVPDSYPESMESDTGSFDEKHLDDLDNFSDENMDDCPEGSIPDTPKSADASQDSLSSSPLPLEMSSIAALENQMKMINAGLAEQLQASLKSVENGSVEGDVLTNDSSSVGGDVESQSAGSPAVSESTSSMQALSPSNSTQDFHKSPSVDEKPQRAAPSEFANGLSPAPVNGGALDLTSSGHTEKIIKEDSLGILFPFRDRGKFKNTACDICGKTFACQSALDIHYRSHTKERPFICTVCNRGFSTKGNLKQHMLTHQMRDLPSQLFEASSSLGPNQNSAAIPTNSLSSLIKTEVNGFVHFTPQDSKDPPASQVPPGPLSSSATSPVLLPALPRRTPKQHYCNTCGKTFSSSSALQIHERTHTGEKPFACTICGRAFTTKGNLKVPLPPTLAALLAAGLAGCRARSPAAGPPARPPALWVPRVGTKAGSTGRRLCDCQGAVNNLVPERSGGLAVAGPSVQWAGLAGSSLVPALLMGIMIIDEPTLRPVHMGTHMWNSTPARRGRRLSVDGPMTFLGGNPVKFPEMFQKDLAARSGSGDPSSFWNQYAAALSNGLAMKANEISVIQNGGIPPIPGSLGSGSSSPVSGLTGSLEKLQNSEPSAPLAGLEKMASSENGTSFRFTRFVEDSKEILTN</sequence>
<dbReference type="GO" id="GO:0045944">
    <property type="term" value="P:positive regulation of transcription by RNA polymerase II"/>
    <property type="evidence" value="ECO:0007669"/>
    <property type="project" value="UniProtKB-ARBA"/>
</dbReference>
<name>A0A8J6DJG7_GALPY</name>
<feature type="domain" description="C2H2-type" evidence="21">
    <location>
        <begin position="557"/>
        <end position="584"/>
    </location>
</feature>
<keyword evidence="3" id="KW-1017">Isopeptide bond</keyword>
<evidence type="ECO:0000256" key="8">
    <source>
        <dbReference type="ARBA" id="ARBA00022833"/>
    </source>
</evidence>
<dbReference type="GO" id="GO:0042733">
    <property type="term" value="P:embryonic digit morphogenesis"/>
    <property type="evidence" value="ECO:0007669"/>
    <property type="project" value="UniProtKB-ARBA"/>
</dbReference>
<comment type="caution">
    <text evidence="22">The sequence shown here is derived from an EMBL/GenBank/DDBJ whole genome shotgun (WGS) entry which is preliminary data.</text>
</comment>
<dbReference type="PROSITE" id="PS50157">
    <property type="entry name" value="ZINC_FINGER_C2H2_2"/>
    <property type="match status" value="8"/>
</dbReference>
<dbReference type="InterPro" id="IPR013087">
    <property type="entry name" value="Znf_C2H2_type"/>
</dbReference>
<dbReference type="FunFam" id="3.30.160.60:FF:000689">
    <property type="entry name" value="Spalt like transcription factor 1"/>
    <property type="match status" value="1"/>
</dbReference>
<keyword evidence="2" id="KW-0678">Repressor</keyword>
<comment type="similarity">
    <text evidence="14">Belongs to the sal C2H2-type zinc-finger protein family.</text>
</comment>
<evidence type="ECO:0000256" key="17">
    <source>
        <dbReference type="ARBA" id="ARBA00069282"/>
    </source>
</evidence>
<feature type="compositionally biased region" description="Basic and acidic residues" evidence="19">
    <location>
        <begin position="181"/>
        <end position="206"/>
    </location>
</feature>
<evidence type="ECO:0000256" key="1">
    <source>
        <dbReference type="ARBA" id="ARBA00004123"/>
    </source>
</evidence>
<comment type="subunit">
    <text evidence="16">May associate with NuRD histone deacetylase complex (HDAC). Interacts with components of HDAC complex including HDAC1, HDAC2, RBBP4, RBPP7, MTA1 and MTA2. Interacts with CCNQ. Interacts with NSD2 (via PHD-type zinc fingers 1, 2 and 3).</text>
</comment>
<evidence type="ECO:0000256" key="14">
    <source>
        <dbReference type="ARBA" id="ARBA00038474"/>
    </source>
</evidence>
<evidence type="ECO:0000256" key="18">
    <source>
        <dbReference type="PROSITE-ProRule" id="PRU00042"/>
    </source>
</evidence>
<feature type="region of interest" description="Disordered" evidence="19">
    <location>
        <begin position="657"/>
        <end position="715"/>
    </location>
</feature>
<dbReference type="Pfam" id="PF12874">
    <property type="entry name" value="zf-met"/>
    <property type="match status" value="1"/>
</dbReference>
<dbReference type="SMART" id="SM00355">
    <property type="entry name" value="ZnF_C2H2"/>
    <property type="match status" value="8"/>
</dbReference>
<feature type="region of interest" description="Disordered" evidence="19">
    <location>
        <begin position="1143"/>
        <end position="1168"/>
    </location>
</feature>
<feature type="compositionally biased region" description="Low complexity" evidence="19">
    <location>
        <begin position="84"/>
        <end position="93"/>
    </location>
</feature>
<dbReference type="PROSITE" id="PS00028">
    <property type="entry name" value="ZINC_FINGER_C2H2_1"/>
    <property type="match status" value="8"/>
</dbReference>
<comment type="function">
    <text evidence="15">Transcriptional repressor involved in organogenesis. Plays an essential role in ureteric bud invasion during kidney development.</text>
</comment>
<keyword evidence="11" id="KW-0238">DNA-binding</keyword>
<dbReference type="FunFam" id="3.30.160.60:FF:000079">
    <property type="entry name" value="Spalt-like transcription factor 3"/>
    <property type="match status" value="1"/>
</dbReference>
<feature type="region of interest" description="Disordered" evidence="19">
    <location>
        <begin position="837"/>
        <end position="903"/>
    </location>
</feature>
<protein>
    <recommendedName>
        <fullName evidence="17">Sal-like protein 1</fullName>
    </recommendedName>
</protein>
<feature type="compositionally biased region" description="Low complexity" evidence="19">
    <location>
        <begin position="1416"/>
        <end position="1433"/>
    </location>
</feature>
<evidence type="ECO:0000256" key="4">
    <source>
        <dbReference type="ARBA" id="ARBA00022553"/>
    </source>
</evidence>
<dbReference type="Gene3D" id="3.30.160.60">
    <property type="entry name" value="Classic Zinc Finger"/>
    <property type="match status" value="8"/>
</dbReference>
<dbReference type="GO" id="GO:0007507">
    <property type="term" value="P:heart development"/>
    <property type="evidence" value="ECO:0007669"/>
    <property type="project" value="UniProtKB-ARBA"/>
</dbReference>
<organism evidence="22 23">
    <name type="scientific">Galemys pyrenaicus</name>
    <name type="common">Iberian desman</name>
    <name type="synonym">Pyrenean desman</name>
    <dbReference type="NCBI Taxonomy" id="202257"/>
    <lineage>
        <taxon>Eukaryota</taxon>
        <taxon>Metazoa</taxon>
        <taxon>Chordata</taxon>
        <taxon>Craniata</taxon>
        <taxon>Vertebrata</taxon>
        <taxon>Euteleostomi</taxon>
        <taxon>Mammalia</taxon>
        <taxon>Eutheria</taxon>
        <taxon>Laurasiatheria</taxon>
        <taxon>Eulipotyphla</taxon>
        <taxon>Talpidae</taxon>
        <taxon>Galemys</taxon>
    </lineage>
</organism>
<evidence type="ECO:0000256" key="16">
    <source>
        <dbReference type="ARBA" id="ARBA00062861"/>
    </source>
</evidence>
<feature type="compositionally biased region" description="Low complexity" evidence="19">
    <location>
        <begin position="890"/>
        <end position="903"/>
    </location>
</feature>
<feature type="region of interest" description="Disordered" evidence="19">
    <location>
        <begin position="76"/>
        <end position="129"/>
    </location>
</feature>
<keyword evidence="13" id="KW-0539">Nucleus</keyword>
<comment type="subcellular location">
    <subcellularLocation>
        <location evidence="1">Nucleus</location>
    </subcellularLocation>
</comment>
<gene>
    <name evidence="22" type="ORF">J0S82_006889</name>
</gene>
<dbReference type="FunFam" id="3.30.160.60:FF:000302">
    <property type="entry name" value="Spalt-like transcription factor 1"/>
    <property type="match status" value="1"/>
</dbReference>
<dbReference type="FunFam" id="3.30.160.60:FF:000341">
    <property type="entry name" value="Spalt-like transcription factor 1"/>
    <property type="match status" value="1"/>
</dbReference>
<evidence type="ECO:0000256" key="10">
    <source>
        <dbReference type="ARBA" id="ARBA00023015"/>
    </source>
</evidence>
<feature type="domain" description="C2H2-type" evidence="21">
    <location>
        <begin position="1077"/>
        <end position="1104"/>
    </location>
</feature>
<evidence type="ECO:0000256" key="2">
    <source>
        <dbReference type="ARBA" id="ARBA00022491"/>
    </source>
</evidence>
<evidence type="ECO:0000313" key="22">
    <source>
        <dbReference type="EMBL" id="KAG8508388.1"/>
    </source>
</evidence>
<reference evidence="22" key="1">
    <citation type="journal article" date="2021" name="Evol. Appl.">
        <title>The genome of the Pyrenean desman and the effects of bottlenecks and inbreeding on the genomic landscape of an endangered species.</title>
        <authorList>
            <person name="Escoda L."/>
            <person name="Castresana J."/>
        </authorList>
    </citation>
    <scope>NUCLEOTIDE SEQUENCE</scope>
    <source>
        <strain evidence="22">IBE-C5619</strain>
    </source>
</reference>
<feature type="compositionally biased region" description="Basic and acidic residues" evidence="19">
    <location>
        <begin position="984"/>
        <end position="996"/>
    </location>
</feature>
<evidence type="ECO:0000256" key="13">
    <source>
        <dbReference type="ARBA" id="ARBA00023242"/>
    </source>
</evidence>
<feature type="domain" description="C2H2-type" evidence="21">
    <location>
        <begin position="813"/>
        <end position="840"/>
    </location>
</feature>
<feature type="domain" description="C2H2-type" evidence="21">
    <location>
        <begin position="753"/>
        <end position="780"/>
    </location>
</feature>
<keyword evidence="4" id="KW-0597">Phosphoprotein</keyword>
<feature type="domain" description="C2H2-type" evidence="21">
    <location>
        <begin position="1182"/>
        <end position="1209"/>
    </location>
</feature>
<evidence type="ECO:0000256" key="20">
    <source>
        <dbReference type="SAM" id="SignalP"/>
    </source>
</evidence>
<dbReference type="EMBL" id="JAGFMF010012032">
    <property type="protein sequence ID" value="KAG8508388.1"/>
    <property type="molecule type" value="Genomic_DNA"/>
</dbReference>
<dbReference type="FunFam" id="3.30.160.60:FF:000260">
    <property type="entry name" value="Spalt-like transcription factor 1"/>
    <property type="match status" value="1"/>
</dbReference>
<feature type="domain" description="C2H2-type" evidence="21">
    <location>
        <begin position="529"/>
        <end position="556"/>
    </location>
</feature>
<dbReference type="GO" id="GO:0008270">
    <property type="term" value="F:zinc ion binding"/>
    <property type="evidence" value="ECO:0007669"/>
    <property type="project" value="UniProtKB-KW"/>
</dbReference>
<dbReference type="GO" id="GO:0021772">
    <property type="term" value="P:olfactory bulb development"/>
    <property type="evidence" value="ECO:0007669"/>
    <property type="project" value="UniProtKB-ARBA"/>
</dbReference>
<evidence type="ECO:0000256" key="11">
    <source>
        <dbReference type="ARBA" id="ARBA00023125"/>
    </source>
</evidence>
<dbReference type="GO" id="GO:0000792">
    <property type="term" value="C:heterochromatin"/>
    <property type="evidence" value="ECO:0007669"/>
    <property type="project" value="UniProtKB-ARBA"/>
</dbReference>
<keyword evidence="23" id="KW-1185">Reference proteome</keyword>
<evidence type="ECO:0000256" key="3">
    <source>
        <dbReference type="ARBA" id="ARBA00022499"/>
    </source>
</evidence>
<feature type="domain" description="C2H2-type" evidence="21">
    <location>
        <begin position="781"/>
        <end position="808"/>
    </location>
</feature>
<evidence type="ECO:0000256" key="9">
    <source>
        <dbReference type="ARBA" id="ARBA00022843"/>
    </source>
</evidence>
<dbReference type="Pfam" id="PF00096">
    <property type="entry name" value="zf-C2H2"/>
    <property type="match status" value="5"/>
</dbReference>
<dbReference type="GO" id="GO:0000122">
    <property type="term" value="P:negative regulation of transcription by RNA polymerase II"/>
    <property type="evidence" value="ECO:0007669"/>
    <property type="project" value="UniProtKB-ARBA"/>
</dbReference>
<dbReference type="OrthoDB" id="8749569at2759"/>
<evidence type="ECO:0000259" key="21">
    <source>
        <dbReference type="PROSITE" id="PS50157"/>
    </source>
</evidence>
<keyword evidence="20" id="KW-0732">Signal</keyword>
<keyword evidence="12" id="KW-0804">Transcription</keyword>
<dbReference type="GO" id="GO:0000978">
    <property type="term" value="F:RNA polymerase II cis-regulatory region sequence-specific DNA binding"/>
    <property type="evidence" value="ECO:0007669"/>
    <property type="project" value="TreeGrafter"/>
</dbReference>
<evidence type="ECO:0000256" key="19">
    <source>
        <dbReference type="SAM" id="MobiDB-lite"/>
    </source>
</evidence>
<feature type="compositionally biased region" description="Low complexity" evidence="19">
    <location>
        <begin position="659"/>
        <end position="668"/>
    </location>
</feature>
<dbReference type="GO" id="GO:0003337">
    <property type="term" value="P:mesenchymal to epithelial transition involved in metanephros morphogenesis"/>
    <property type="evidence" value="ECO:0007669"/>
    <property type="project" value="UniProtKB-ARBA"/>
</dbReference>
<dbReference type="GO" id="GO:0009966">
    <property type="term" value="P:regulation of signal transduction"/>
    <property type="evidence" value="ECO:0007669"/>
    <property type="project" value="UniProtKB-ARBA"/>
</dbReference>
<proteinExistence type="inferred from homology"/>
<evidence type="ECO:0000256" key="5">
    <source>
        <dbReference type="ARBA" id="ARBA00022723"/>
    </source>
</evidence>
<feature type="compositionally biased region" description="Acidic residues" evidence="19">
    <location>
        <begin position="868"/>
        <end position="880"/>
    </location>
</feature>
<dbReference type="FunFam" id="3.30.160.60:FF:000215">
    <property type="entry name" value="Spalt-like transcription factor 3"/>
    <property type="match status" value="1"/>
</dbReference>
<keyword evidence="7 18" id="KW-0863">Zinc-finger</keyword>
<accession>A0A8J6DJG7</accession>
<keyword evidence="6" id="KW-0677">Repeat</keyword>
<dbReference type="CDD" id="cd20908">
    <property type="entry name" value="SUF4-like"/>
    <property type="match status" value="1"/>
</dbReference>
<dbReference type="PANTHER" id="PTHR23233:SF51">
    <property type="entry name" value="SAL-LIKE PROTEIN 1"/>
    <property type="match status" value="1"/>
</dbReference>
<evidence type="ECO:0000313" key="23">
    <source>
        <dbReference type="Proteomes" id="UP000700334"/>
    </source>
</evidence>
<feature type="region of interest" description="Disordered" evidence="19">
    <location>
        <begin position="167"/>
        <end position="206"/>
    </location>
</feature>
<dbReference type="Proteomes" id="UP000700334">
    <property type="component" value="Unassembled WGS sequence"/>
</dbReference>
<evidence type="ECO:0000256" key="15">
    <source>
        <dbReference type="ARBA" id="ARBA00053244"/>
    </source>
</evidence>
<keyword evidence="9" id="KW-0832">Ubl conjugation</keyword>
<dbReference type="PANTHER" id="PTHR23233">
    <property type="entry name" value="SAL-LIKE PROTEIN"/>
    <property type="match status" value="1"/>
</dbReference>
<keyword evidence="8" id="KW-0862">Zinc</keyword>
<dbReference type="FunFam" id="3.30.160.60:FF:000025">
    <property type="entry name" value="Spalt-like transcription factor 1"/>
    <property type="match status" value="1"/>
</dbReference>
<feature type="chain" id="PRO_5035238319" description="Sal-like protein 1" evidence="20">
    <location>
        <begin position="22"/>
        <end position="1475"/>
    </location>
</feature>
<dbReference type="GO" id="GO:0035295">
    <property type="term" value="P:tube development"/>
    <property type="evidence" value="ECO:0007669"/>
    <property type="project" value="UniProtKB-ARBA"/>
</dbReference>
<dbReference type="GO" id="GO:0000981">
    <property type="term" value="F:DNA-binding transcription factor activity, RNA polymerase II-specific"/>
    <property type="evidence" value="ECO:0007669"/>
    <property type="project" value="TreeGrafter"/>
</dbReference>
<feature type="region of interest" description="Disordered" evidence="19">
    <location>
        <begin position="940"/>
        <end position="1017"/>
    </location>
</feature>
<dbReference type="InterPro" id="IPR036236">
    <property type="entry name" value="Znf_C2H2_sf"/>
</dbReference>
<evidence type="ECO:0000256" key="12">
    <source>
        <dbReference type="ARBA" id="ARBA00023163"/>
    </source>
</evidence>
<feature type="domain" description="C2H2-type" evidence="21">
    <location>
        <begin position="1049"/>
        <end position="1076"/>
    </location>
</feature>
<evidence type="ECO:0000256" key="7">
    <source>
        <dbReference type="ARBA" id="ARBA00022771"/>
    </source>
</evidence>
<feature type="region of interest" description="Disordered" evidence="19">
    <location>
        <begin position="1416"/>
        <end position="1452"/>
    </location>
</feature>
<dbReference type="GO" id="GO:0005654">
    <property type="term" value="C:nucleoplasm"/>
    <property type="evidence" value="ECO:0007669"/>
    <property type="project" value="UniProtKB-ARBA"/>
</dbReference>